<dbReference type="Gene3D" id="3.40.190.10">
    <property type="entry name" value="Periplasmic binding protein-like II"/>
    <property type="match status" value="1"/>
</dbReference>
<gene>
    <name evidence="1" type="ORF">S06H3_07699</name>
</gene>
<dbReference type="AlphaFoldDB" id="X1L295"/>
<name>X1L295_9ZZZZ</name>
<evidence type="ECO:0000313" key="1">
    <source>
        <dbReference type="EMBL" id="GAH99995.1"/>
    </source>
</evidence>
<sequence length="163" mass="18086">VRRVLRSSIDIDPFVVQSYHGLKDHVSELVVEDDLFGQSGAAVIIVRVVWEFLKYLGQTEIAIQWHKGTGYFPVTNAALKALLDEGWFSNQTYLTAFLEILSGRRDTAAATGARLGPFVAMREHFRAALEKAIAGDLSPKEALDEAAQKMNQLLKDYAELYGG</sequence>
<reference evidence="1" key="1">
    <citation type="journal article" date="2014" name="Front. Microbiol.">
        <title>High frequency of phylogenetically diverse reductive dehalogenase-homologous genes in deep subseafloor sedimentary metagenomes.</title>
        <authorList>
            <person name="Kawai M."/>
            <person name="Futagami T."/>
            <person name="Toyoda A."/>
            <person name="Takaki Y."/>
            <person name="Nishi S."/>
            <person name="Hori S."/>
            <person name="Arai W."/>
            <person name="Tsubouchi T."/>
            <person name="Morono Y."/>
            <person name="Uchiyama I."/>
            <person name="Ito T."/>
            <person name="Fujiyama A."/>
            <person name="Inagaki F."/>
            <person name="Takami H."/>
        </authorList>
    </citation>
    <scope>NUCLEOTIDE SEQUENCE</scope>
    <source>
        <strain evidence="1">Expedition CK06-06</strain>
    </source>
</reference>
<organism evidence="1">
    <name type="scientific">marine sediment metagenome</name>
    <dbReference type="NCBI Taxonomy" id="412755"/>
    <lineage>
        <taxon>unclassified sequences</taxon>
        <taxon>metagenomes</taxon>
        <taxon>ecological metagenomes</taxon>
    </lineage>
</organism>
<proteinExistence type="predicted"/>
<accession>X1L295</accession>
<comment type="caution">
    <text evidence="1">The sequence shown here is derived from an EMBL/GenBank/DDBJ whole genome shotgun (WGS) entry which is preliminary data.</text>
</comment>
<feature type="non-terminal residue" evidence="1">
    <location>
        <position position="1"/>
    </location>
</feature>
<dbReference type="SUPFAM" id="SSF53850">
    <property type="entry name" value="Periplasmic binding protein-like II"/>
    <property type="match status" value="1"/>
</dbReference>
<protein>
    <submittedName>
        <fullName evidence="1">Uncharacterized protein</fullName>
    </submittedName>
</protein>
<dbReference type="EMBL" id="BARV01003151">
    <property type="protein sequence ID" value="GAH99995.1"/>
    <property type="molecule type" value="Genomic_DNA"/>
</dbReference>